<gene>
    <name evidence="3" type="ORF">HDA33_000835</name>
</gene>
<evidence type="ECO:0000256" key="1">
    <source>
        <dbReference type="SAM" id="MobiDB-lite"/>
    </source>
</evidence>
<name>A0A7W9JI34_9MICC</name>
<dbReference type="PROSITE" id="PS51257">
    <property type="entry name" value="PROKAR_LIPOPROTEIN"/>
    <property type="match status" value="1"/>
</dbReference>
<feature type="compositionally biased region" description="Low complexity" evidence="1">
    <location>
        <begin position="312"/>
        <end position="351"/>
    </location>
</feature>
<organism evidence="3 4">
    <name type="scientific">Micrococcus endophyticus</name>
    <dbReference type="NCBI Taxonomy" id="455343"/>
    <lineage>
        <taxon>Bacteria</taxon>
        <taxon>Bacillati</taxon>
        <taxon>Actinomycetota</taxon>
        <taxon>Actinomycetes</taxon>
        <taxon>Micrococcales</taxon>
        <taxon>Micrococcaceae</taxon>
        <taxon>Micrococcus</taxon>
    </lineage>
</organism>
<dbReference type="Proteomes" id="UP000567246">
    <property type="component" value="Unassembled WGS sequence"/>
</dbReference>
<dbReference type="InterPro" id="IPR005183">
    <property type="entry name" value="DUF305_CopM-like"/>
</dbReference>
<evidence type="ECO:0000313" key="4">
    <source>
        <dbReference type="Proteomes" id="UP000567246"/>
    </source>
</evidence>
<dbReference type="EMBL" id="JACHMW010000001">
    <property type="protein sequence ID" value="MBB5848271.1"/>
    <property type="molecule type" value="Genomic_DNA"/>
</dbReference>
<dbReference type="Pfam" id="PF03713">
    <property type="entry name" value="DUF305"/>
    <property type="match status" value="1"/>
</dbReference>
<protein>
    <submittedName>
        <fullName evidence="3">Uncharacterized protein (DUF305 family)</fullName>
    </submittedName>
</protein>
<feature type="domain" description="DUF305" evidence="2">
    <location>
        <begin position="71"/>
        <end position="236"/>
    </location>
</feature>
<accession>A0A7W9JI34</accession>
<dbReference type="RefSeq" id="WP_184171249.1">
    <property type="nucleotide sequence ID" value="NZ_BAABAG010000008.1"/>
</dbReference>
<feature type="region of interest" description="Disordered" evidence="1">
    <location>
        <begin position="286"/>
        <end position="351"/>
    </location>
</feature>
<dbReference type="AlphaFoldDB" id="A0A7W9JI34"/>
<proteinExistence type="predicted"/>
<feature type="region of interest" description="Disordered" evidence="1">
    <location>
        <begin position="259"/>
        <end position="278"/>
    </location>
</feature>
<keyword evidence="4" id="KW-1185">Reference proteome</keyword>
<dbReference type="InterPro" id="IPR012347">
    <property type="entry name" value="Ferritin-like"/>
</dbReference>
<reference evidence="3 4" key="1">
    <citation type="submission" date="2020-08" db="EMBL/GenBank/DDBJ databases">
        <title>Sequencing the genomes of 1000 actinobacteria strains.</title>
        <authorList>
            <person name="Klenk H.-P."/>
        </authorList>
    </citation>
    <scope>NUCLEOTIDE SEQUENCE [LARGE SCALE GENOMIC DNA]</scope>
    <source>
        <strain evidence="3 4">DSM 17945</strain>
    </source>
</reference>
<sequence>MIRADIAPARARSRRWSVAVGGALLTLTLAVSGCSVADEPAQSSGTEAGNTYLDGVLATPSQTSADPLAGDIQFAGLLLRNHRDVIGQSEELLATDGVDREIRSMAERAQSQHEERAGRLEAMLEGWGVSTEDLRGVGAEATPTPEAQPSEGGDPVPVTGDELRAGLLSEREKNVLAAADAEDAGRIYLLQMHRVYQGALTISATEAESGTDEEAKALAASVVADHQEDMQRMVEVLADMGAIGADASHTALPSGYTGPIKIEGTGADGGPVPSDFVPEPLQRVQSFRATQRPVLPTSSSPGDAEDRRGRDSATASPSPTPADTARPSPSPSSAASPSPSATTGSPSGTNR</sequence>
<evidence type="ECO:0000313" key="3">
    <source>
        <dbReference type="EMBL" id="MBB5848271.1"/>
    </source>
</evidence>
<dbReference type="Gene3D" id="1.20.1260.10">
    <property type="match status" value="1"/>
</dbReference>
<evidence type="ECO:0000259" key="2">
    <source>
        <dbReference type="Pfam" id="PF03713"/>
    </source>
</evidence>
<comment type="caution">
    <text evidence="3">The sequence shown here is derived from an EMBL/GenBank/DDBJ whole genome shotgun (WGS) entry which is preliminary data.</text>
</comment>